<evidence type="ECO:0000256" key="7">
    <source>
        <dbReference type="RuleBase" id="RU000682"/>
    </source>
</evidence>
<dbReference type="EMBL" id="JAHIBW010000026">
    <property type="protein sequence ID" value="KAG7297244.1"/>
    <property type="molecule type" value="Genomic_DNA"/>
</dbReference>
<name>A0ABQ7PXM6_PLUXY</name>
<dbReference type="SUPFAM" id="SSF46689">
    <property type="entry name" value="Homeodomain-like"/>
    <property type="match status" value="9"/>
</dbReference>
<feature type="domain" description="Homeobox" evidence="9">
    <location>
        <begin position="699"/>
        <end position="746"/>
    </location>
</feature>
<feature type="DNA-binding region" description="Homeobox" evidence="6">
    <location>
        <begin position="457"/>
        <end position="503"/>
    </location>
</feature>
<dbReference type="CDD" id="cd00086">
    <property type="entry name" value="homeodomain"/>
    <property type="match status" value="9"/>
</dbReference>
<reference evidence="10 11" key="1">
    <citation type="submission" date="2021-06" db="EMBL/GenBank/DDBJ databases">
        <title>A haploid diamondback moth (Plutella xylostella L.) genome assembly resolves 31 chromosomes and identifies a diamide resistance mutation.</title>
        <authorList>
            <person name="Ward C.M."/>
            <person name="Perry K.D."/>
            <person name="Baker G."/>
            <person name="Powis K."/>
            <person name="Heckel D.G."/>
            <person name="Baxter S.W."/>
        </authorList>
    </citation>
    <scope>NUCLEOTIDE SEQUENCE [LARGE SCALE GENOMIC DNA]</scope>
    <source>
        <strain evidence="10 11">LV</strain>
        <tissue evidence="10">Single pupa</tissue>
    </source>
</reference>
<feature type="DNA-binding region" description="Homeobox" evidence="6">
    <location>
        <begin position="396"/>
        <end position="442"/>
    </location>
</feature>
<feature type="domain" description="Homeobox" evidence="9">
    <location>
        <begin position="198"/>
        <end position="258"/>
    </location>
</feature>
<evidence type="ECO:0000256" key="2">
    <source>
        <dbReference type="ARBA" id="ARBA00022473"/>
    </source>
</evidence>
<evidence type="ECO:0000256" key="8">
    <source>
        <dbReference type="SAM" id="MobiDB-lite"/>
    </source>
</evidence>
<comment type="caution">
    <text evidence="10">The sequence shown here is derived from an EMBL/GenBank/DDBJ whole genome shotgun (WGS) entry which is preliminary data.</text>
</comment>
<feature type="domain" description="Homeobox" evidence="9">
    <location>
        <begin position="455"/>
        <end position="502"/>
    </location>
</feature>
<feature type="region of interest" description="Disordered" evidence="8">
    <location>
        <begin position="1"/>
        <end position="58"/>
    </location>
</feature>
<gene>
    <name evidence="10" type="ORF">JYU34_019184</name>
</gene>
<evidence type="ECO:0000256" key="6">
    <source>
        <dbReference type="PROSITE-ProRule" id="PRU00108"/>
    </source>
</evidence>
<keyword evidence="2" id="KW-0217">Developmental protein</keyword>
<feature type="DNA-binding region" description="Homeobox" evidence="6">
    <location>
        <begin position="518"/>
        <end position="564"/>
    </location>
</feature>
<feature type="domain" description="Homeobox" evidence="9">
    <location>
        <begin position="577"/>
        <end position="624"/>
    </location>
</feature>
<feature type="domain" description="Homeobox" evidence="9">
    <location>
        <begin position="394"/>
        <end position="441"/>
    </location>
</feature>
<evidence type="ECO:0000259" key="9">
    <source>
        <dbReference type="PROSITE" id="PS50071"/>
    </source>
</evidence>
<feature type="region of interest" description="Disordered" evidence="8">
    <location>
        <begin position="77"/>
        <end position="110"/>
    </location>
</feature>
<dbReference type="Pfam" id="PF00046">
    <property type="entry name" value="Homeodomain"/>
    <property type="match status" value="9"/>
</dbReference>
<feature type="domain" description="Homeobox" evidence="9">
    <location>
        <begin position="638"/>
        <end position="685"/>
    </location>
</feature>
<feature type="DNA-binding region" description="Homeobox" evidence="6">
    <location>
        <begin position="640"/>
        <end position="686"/>
    </location>
</feature>
<keyword evidence="5 6" id="KW-0539">Nucleus</keyword>
<feature type="DNA-binding region" description="Homeobox" evidence="6">
    <location>
        <begin position="200"/>
        <end position="259"/>
    </location>
</feature>
<evidence type="ECO:0000313" key="11">
    <source>
        <dbReference type="Proteomes" id="UP000823941"/>
    </source>
</evidence>
<dbReference type="PANTHER" id="PTHR45921:SF6">
    <property type="entry name" value="C15"/>
    <property type="match status" value="1"/>
</dbReference>
<keyword evidence="4 6" id="KW-0371">Homeobox</keyword>
<dbReference type="PANTHER" id="PTHR45921">
    <property type="entry name" value="IP01054P"/>
    <property type="match status" value="1"/>
</dbReference>
<accession>A0ABQ7PXM6</accession>
<feature type="DNA-binding region" description="Homeobox" evidence="6">
    <location>
        <begin position="701"/>
        <end position="747"/>
    </location>
</feature>
<feature type="domain" description="Homeobox" evidence="9">
    <location>
        <begin position="516"/>
        <end position="563"/>
    </location>
</feature>
<sequence length="753" mass="89403">MSSVHSDEDQEEINVDSDSRLSGHDRSVSEDRDSEHSFHDRYRDSPNDHMTDTQPRVNLPFSISRLLGKHFEEISEKRRISGESDDRSEDTGSESAKETDSKDASNLPLNFSHSQGLYPNSGLFRPGFGGYGFGGNPGVVRVPAHRALGALGAWGVALDPMRQAAAAAFAHQVVKDRLNASFPITRRIGHPYQNRTPPKRKKPRTSFTRLQIAELEKRFHKQKYLASAERASLAKTLKMTDAQVKTWFQNRRTKWSGYDWMRGAIDRIQWRQIAELEKRFHKQKYLASAERASLAKTLKMTDAQVKTWFQNRRTKWSGYDWMRGAIDRIQWRQIAELEKRFHKQKYLASAERASLAKTLKMTDAQVKTWFQNRRTKWSGYDWMRGAIDRIQWRQIAELEKRFHKQKYLASAERASLAKTLKMTDAQVKTWFQNRRTKWSGYDWMRGAIDRIQWRQIAELEKRFHKQKYLASAERASLAKTLKMTDAQVKTWFQNRRTKWSGYDWMRGAIDRIQWRQIAELEKRFHKQKYLASAERASLAKTLKMTDAQVKTWFQNRRTKWSGYDWMRGAIDRIQWRQIAELEKRFHKQKYLASAERASLAKTLKMTDAQVKTWFQNRRTKWSGYDWMRGATDRIQWRQIAELEKRFHKQKYLASAERASLAKTLKMTDAQVKTWFQNRRTKWSGYDWMRGAIDRIQWRQIAELEKRFHKQKYLASAERASLAKTLKMTDAQVKTWFQNRRTKWRWVKCCMYFM</sequence>
<dbReference type="InterPro" id="IPR001356">
    <property type="entry name" value="HD"/>
</dbReference>
<evidence type="ECO:0000256" key="1">
    <source>
        <dbReference type="ARBA" id="ARBA00004123"/>
    </source>
</evidence>
<evidence type="ECO:0000313" key="10">
    <source>
        <dbReference type="EMBL" id="KAG7297244.1"/>
    </source>
</evidence>
<organism evidence="10 11">
    <name type="scientific">Plutella xylostella</name>
    <name type="common">Diamondback moth</name>
    <name type="synonym">Plutella maculipennis</name>
    <dbReference type="NCBI Taxonomy" id="51655"/>
    <lineage>
        <taxon>Eukaryota</taxon>
        <taxon>Metazoa</taxon>
        <taxon>Ecdysozoa</taxon>
        <taxon>Arthropoda</taxon>
        <taxon>Hexapoda</taxon>
        <taxon>Insecta</taxon>
        <taxon>Pterygota</taxon>
        <taxon>Neoptera</taxon>
        <taxon>Endopterygota</taxon>
        <taxon>Lepidoptera</taxon>
        <taxon>Glossata</taxon>
        <taxon>Ditrysia</taxon>
        <taxon>Yponomeutoidea</taxon>
        <taxon>Plutellidae</taxon>
        <taxon>Plutella</taxon>
    </lineage>
</organism>
<feature type="DNA-binding region" description="Homeobox" evidence="6">
    <location>
        <begin position="274"/>
        <end position="320"/>
    </location>
</feature>
<comment type="subcellular location">
    <subcellularLocation>
        <location evidence="1 6 7">Nucleus</location>
    </subcellularLocation>
</comment>
<dbReference type="InterPro" id="IPR009057">
    <property type="entry name" value="Homeodomain-like_sf"/>
</dbReference>
<feature type="DNA-binding region" description="Homeobox" evidence="6">
    <location>
        <begin position="335"/>
        <end position="381"/>
    </location>
</feature>
<dbReference type="PROSITE" id="PS50071">
    <property type="entry name" value="HOMEOBOX_2"/>
    <property type="match status" value="9"/>
</dbReference>
<dbReference type="InterPro" id="IPR017970">
    <property type="entry name" value="Homeobox_CS"/>
</dbReference>
<proteinExistence type="predicted"/>
<keyword evidence="11" id="KW-1185">Reference proteome</keyword>
<feature type="domain" description="Homeobox" evidence="9">
    <location>
        <begin position="272"/>
        <end position="319"/>
    </location>
</feature>
<keyword evidence="3 6" id="KW-0238">DNA-binding</keyword>
<feature type="domain" description="Homeobox" evidence="9">
    <location>
        <begin position="333"/>
        <end position="380"/>
    </location>
</feature>
<dbReference type="Proteomes" id="UP000823941">
    <property type="component" value="Chromosome 26"/>
</dbReference>
<feature type="compositionally biased region" description="Basic and acidic residues" evidence="8">
    <location>
        <begin position="17"/>
        <end position="51"/>
    </location>
</feature>
<dbReference type="Gene3D" id="1.10.10.60">
    <property type="entry name" value="Homeodomain-like"/>
    <property type="match status" value="9"/>
</dbReference>
<evidence type="ECO:0000256" key="5">
    <source>
        <dbReference type="ARBA" id="ARBA00023242"/>
    </source>
</evidence>
<evidence type="ECO:0000256" key="3">
    <source>
        <dbReference type="ARBA" id="ARBA00023125"/>
    </source>
</evidence>
<dbReference type="SMART" id="SM00389">
    <property type="entry name" value="HOX"/>
    <property type="match status" value="9"/>
</dbReference>
<dbReference type="PROSITE" id="PS00027">
    <property type="entry name" value="HOMEOBOX_1"/>
    <property type="match status" value="1"/>
</dbReference>
<evidence type="ECO:0000256" key="4">
    <source>
        <dbReference type="ARBA" id="ARBA00023155"/>
    </source>
</evidence>
<feature type="DNA-binding region" description="Homeobox" evidence="6">
    <location>
        <begin position="579"/>
        <end position="625"/>
    </location>
</feature>
<protein>
    <recommendedName>
        <fullName evidence="9">Homeobox domain-containing protein</fullName>
    </recommendedName>
</protein>
<dbReference type="InterPro" id="IPR042247">
    <property type="entry name" value="TLX1/2/3"/>
</dbReference>